<organism evidence="1 2">
    <name type="scientific">Haloterrigena gelatinilytica</name>
    <dbReference type="NCBI Taxonomy" id="2741724"/>
    <lineage>
        <taxon>Archaea</taxon>
        <taxon>Methanobacteriati</taxon>
        <taxon>Methanobacteriota</taxon>
        <taxon>Stenosarchaea group</taxon>
        <taxon>Halobacteria</taxon>
        <taxon>Halobacteriales</taxon>
        <taxon>Natrialbaceae</taxon>
        <taxon>Haloterrigena</taxon>
    </lineage>
</organism>
<name>A0A8J8KF30_9EURY</name>
<dbReference type="Proteomes" id="UP000728647">
    <property type="component" value="Unassembled WGS sequence"/>
</dbReference>
<evidence type="ECO:0000313" key="1">
    <source>
        <dbReference type="EMBL" id="NUB91166.1"/>
    </source>
</evidence>
<evidence type="ECO:0000313" key="2">
    <source>
        <dbReference type="Proteomes" id="UP000728647"/>
    </source>
</evidence>
<gene>
    <name evidence="1" type="ORF">HT576_09050</name>
</gene>
<proteinExistence type="predicted"/>
<dbReference type="RefSeq" id="WP_174701830.1">
    <property type="nucleotide sequence ID" value="NZ_JABURA010000001.1"/>
</dbReference>
<dbReference type="AlphaFoldDB" id="A0A8J8KF30"/>
<reference evidence="1" key="1">
    <citation type="submission" date="2020-06" db="EMBL/GenBank/DDBJ databases">
        <title>Haloterrigena sp. nov., an extremely halophilic archaeon isolated from a saline sediment.</title>
        <authorList>
            <person name="Liu B.-B."/>
        </authorList>
    </citation>
    <scope>NUCLEOTIDE SEQUENCE</scope>
    <source>
        <strain evidence="1">SYSU A121-1</strain>
    </source>
</reference>
<accession>A0A8J8KF30</accession>
<protein>
    <submittedName>
        <fullName evidence="1">Uncharacterized protein</fullName>
    </submittedName>
</protein>
<sequence>MASEGLTVQPDRTVADTEGVEISSWVNKNGSTDYDTWELHVMIGSGMSDESYFTDHCIHLCEKHGLERWHIRVEESPSWDLKRVAIEQQSVIFPRLLDELRVVEFDLGDPSEVLAPQVELLE</sequence>
<dbReference type="EMBL" id="JABURA010000001">
    <property type="protein sequence ID" value="NUB91166.1"/>
    <property type="molecule type" value="Genomic_DNA"/>
</dbReference>
<comment type="caution">
    <text evidence="1">The sequence shown here is derived from an EMBL/GenBank/DDBJ whole genome shotgun (WGS) entry which is preliminary data.</text>
</comment>